<dbReference type="RefSeq" id="WP_270879594.1">
    <property type="nucleotide sequence ID" value="NZ_JAQFVF010000025.1"/>
</dbReference>
<comment type="caution">
    <text evidence="1">The sequence shown here is derived from an EMBL/GenBank/DDBJ whole genome shotgun (WGS) entry which is preliminary data.</text>
</comment>
<proteinExistence type="predicted"/>
<organism evidence="1 2">
    <name type="scientific">Paenibacillus aestuarii</name>
    <dbReference type="NCBI Taxonomy" id="516965"/>
    <lineage>
        <taxon>Bacteria</taxon>
        <taxon>Bacillati</taxon>
        <taxon>Bacillota</taxon>
        <taxon>Bacilli</taxon>
        <taxon>Bacillales</taxon>
        <taxon>Paenibacillaceae</taxon>
        <taxon>Paenibacillus</taxon>
    </lineage>
</organism>
<protein>
    <submittedName>
        <fullName evidence="1">Uncharacterized protein</fullName>
    </submittedName>
</protein>
<evidence type="ECO:0000313" key="1">
    <source>
        <dbReference type="EMBL" id="MFC5451202.1"/>
    </source>
</evidence>
<name>A0ABW0KEM0_9BACL</name>
<dbReference type="EMBL" id="JBHSMJ010000031">
    <property type="protein sequence ID" value="MFC5451202.1"/>
    <property type="molecule type" value="Genomic_DNA"/>
</dbReference>
<dbReference type="Proteomes" id="UP001596044">
    <property type="component" value="Unassembled WGS sequence"/>
</dbReference>
<reference evidence="2" key="1">
    <citation type="journal article" date="2019" name="Int. J. Syst. Evol. Microbiol.">
        <title>The Global Catalogue of Microorganisms (GCM) 10K type strain sequencing project: providing services to taxonomists for standard genome sequencing and annotation.</title>
        <authorList>
            <consortium name="The Broad Institute Genomics Platform"/>
            <consortium name="The Broad Institute Genome Sequencing Center for Infectious Disease"/>
            <person name="Wu L."/>
            <person name="Ma J."/>
        </authorList>
    </citation>
    <scope>NUCLEOTIDE SEQUENCE [LARGE SCALE GENOMIC DNA]</scope>
    <source>
        <strain evidence="2">KACC 11904</strain>
    </source>
</reference>
<evidence type="ECO:0000313" key="2">
    <source>
        <dbReference type="Proteomes" id="UP001596044"/>
    </source>
</evidence>
<gene>
    <name evidence="1" type="ORF">ACFPOG_23485</name>
</gene>
<accession>A0ABW0KEM0</accession>
<sequence length="658" mass="73968">MWKKVSILVLLGVGVHLGLLAATGNAYEYADTPTEPADGIFIPKQLTLIENMPLYVIPNALLNKPEGALAPQTVEVIEAEIHWATTGNWWKIHTDSGDRWIKTAPWQIEAPPPSTLDLMTETPLYARPTEAGGQTAALSPQEVTVVGAEKAWFRQTEGDYNPKRWIKIHTTWLGDQWVHLHLDEIGKLQPVDQQAFYSSTYYNNKPTIDYITYQYEGFLTYQFVHQTAKFRSLLDTYYQFETVQGLKWGGRGMLIVSDKQTLNRKQPSPLFAYPDANAEIKTTLPAGDLNVIETTTSDTSWSPENWYHVKNDQAEGWFSPTYADPEDAVDDTASLVLKGTTDIYRFPNTRISLDHGVIAPQTVHPLASWTGPDGSRWFKVNSFVGQGWIQLKPYQDLIVLKNRENDMQIRAKTSYQGAFYQNESGEFTFGPDAIGSMVNEEPAFRSAFLANLYHYKLSGPNSEGWWTFKNANGYTVQLKAGEQTAKTFWNDNPANVVRLTVAPTADANSNQGAPLLSLTHLRILFGVNTYYNDKAVYGNKEVTLSTTEYEISGLQLPEKTNTANLHLSGLLYEDLYKEDKEISPPLQIIISNREAADSQSPVQPAQIKKLYKLAYQVSLSDVGLDVPLKSGINHLSLQFKVGERILLQREWEVTAPEN</sequence>
<keyword evidence="2" id="KW-1185">Reference proteome</keyword>